<dbReference type="STRING" id="112248.SAMN05444392_10969"/>
<dbReference type="InterPro" id="IPR053790">
    <property type="entry name" value="P5CR-like_CS"/>
</dbReference>
<evidence type="ECO:0000256" key="4">
    <source>
        <dbReference type="ARBA" id="ARBA00022605"/>
    </source>
</evidence>
<keyword evidence="16" id="KW-1185">Reference proteome</keyword>
<comment type="similarity">
    <text evidence="2 9 12">Belongs to the pyrroline-5-carboxylate reductase family.</text>
</comment>
<dbReference type="GO" id="GO:0055129">
    <property type="term" value="P:L-proline biosynthetic process"/>
    <property type="evidence" value="ECO:0007669"/>
    <property type="project" value="UniProtKB-UniRule"/>
</dbReference>
<feature type="binding site" evidence="11">
    <location>
        <begin position="73"/>
        <end position="76"/>
    </location>
    <ligand>
        <name>NADP(+)</name>
        <dbReference type="ChEBI" id="CHEBI:58349"/>
    </ligand>
</feature>
<dbReference type="NCBIfam" id="TIGR00112">
    <property type="entry name" value="proC"/>
    <property type="match status" value="1"/>
</dbReference>
<dbReference type="Pfam" id="PF14748">
    <property type="entry name" value="P5CR_dimer"/>
    <property type="match status" value="1"/>
</dbReference>
<dbReference type="EMBL" id="FQVL01000009">
    <property type="protein sequence ID" value="SHF17699.1"/>
    <property type="molecule type" value="Genomic_DNA"/>
</dbReference>
<dbReference type="AlphaFoldDB" id="A0A1M4ZI30"/>
<dbReference type="EC" id="1.5.1.2" evidence="9 10"/>
<reference evidence="15 16" key="1">
    <citation type="submission" date="2016-11" db="EMBL/GenBank/DDBJ databases">
        <authorList>
            <person name="Jaros S."/>
            <person name="Januszkiewicz K."/>
            <person name="Wedrychowicz H."/>
        </authorList>
    </citation>
    <scope>NUCLEOTIDE SEQUENCE [LARGE SCALE GENOMIC DNA]</scope>
    <source>
        <strain evidence="15 16">DSM 44666</strain>
    </source>
</reference>
<evidence type="ECO:0000259" key="14">
    <source>
        <dbReference type="Pfam" id="PF14748"/>
    </source>
</evidence>
<comment type="catalytic activity">
    <reaction evidence="9">
        <text>L-proline + NAD(+) = (S)-1-pyrroline-5-carboxylate + NADH + 2 H(+)</text>
        <dbReference type="Rhea" id="RHEA:14105"/>
        <dbReference type="ChEBI" id="CHEBI:15378"/>
        <dbReference type="ChEBI" id="CHEBI:17388"/>
        <dbReference type="ChEBI" id="CHEBI:57540"/>
        <dbReference type="ChEBI" id="CHEBI:57945"/>
        <dbReference type="ChEBI" id="CHEBI:60039"/>
        <dbReference type="EC" id="1.5.1.2"/>
    </reaction>
</comment>
<evidence type="ECO:0000256" key="6">
    <source>
        <dbReference type="ARBA" id="ARBA00022857"/>
    </source>
</evidence>
<feature type="binding site" evidence="11">
    <location>
        <begin position="10"/>
        <end position="15"/>
    </location>
    <ligand>
        <name>NADP(+)</name>
        <dbReference type="ChEBI" id="CHEBI:58349"/>
    </ligand>
</feature>
<dbReference type="InterPro" id="IPR036291">
    <property type="entry name" value="NAD(P)-bd_dom_sf"/>
</dbReference>
<evidence type="ECO:0000256" key="12">
    <source>
        <dbReference type="RuleBase" id="RU003903"/>
    </source>
</evidence>
<feature type="domain" description="Pyrroline-5-carboxylate reductase catalytic N-terminal" evidence="13">
    <location>
        <begin position="6"/>
        <end position="102"/>
    </location>
</feature>
<evidence type="ECO:0000256" key="9">
    <source>
        <dbReference type="HAMAP-Rule" id="MF_01925"/>
    </source>
</evidence>
<keyword evidence="5 9" id="KW-0641">Proline biosynthesis</keyword>
<keyword evidence="3 9" id="KW-0963">Cytoplasm</keyword>
<dbReference type="GO" id="GO:0005737">
    <property type="term" value="C:cytoplasm"/>
    <property type="evidence" value="ECO:0007669"/>
    <property type="project" value="UniProtKB-SubCell"/>
</dbReference>
<dbReference type="PROSITE" id="PS00521">
    <property type="entry name" value="P5CR"/>
    <property type="match status" value="1"/>
</dbReference>
<comment type="catalytic activity">
    <reaction evidence="9 12">
        <text>L-proline + NADP(+) = (S)-1-pyrroline-5-carboxylate + NADPH + 2 H(+)</text>
        <dbReference type="Rhea" id="RHEA:14109"/>
        <dbReference type="ChEBI" id="CHEBI:15378"/>
        <dbReference type="ChEBI" id="CHEBI:17388"/>
        <dbReference type="ChEBI" id="CHEBI:57783"/>
        <dbReference type="ChEBI" id="CHEBI:58349"/>
        <dbReference type="ChEBI" id="CHEBI:60039"/>
        <dbReference type="EC" id="1.5.1.2"/>
    </reaction>
</comment>
<dbReference type="GO" id="GO:0004735">
    <property type="term" value="F:pyrroline-5-carboxylate reductase activity"/>
    <property type="evidence" value="ECO:0007669"/>
    <property type="project" value="UniProtKB-UniRule"/>
</dbReference>
<dbReference type="PIRSF" id="PIRSF000193">
    <property type="entry name" value="Pyrrol-5-carb_rd"/>
    <property type="match status" value="1"/>
</dbReference>
<keyword evidence="7 9" id="KW-0560">Oxidoreductase</keyword>
<evidence type="ECO:0000256" key="8">
    <source>
        <dbReference type="ARBA" id="ARBA00058118"/>
    </source>
</evidence>
<dbReference type="PANTHER" id="PTHR11645">
    <property type="entry name" value="PYRROLINE-5-CARBOXYLATE REDUCTASE"/>
    <property type="match status" value="1"/>
</dbReference>
<dbReference type="HAMAP" id="MF_01925">
    <property type="entry name" value="P5C_reductase"/>
    <property type="match status" value="1"/>
</dbReference>
<dbReference type="Pfam" id="PF03807">
    <property type="entry name" value="F420_oxidored"/>
    <property type="match status" value="1"/>
</dbReference>
<evidence type="ECO:0000256" key="10">
    <source>
        <dbReference type="NCBIfam" id="TIGR00112"/>
    </source>
</evidence>
<keyword evidence="6 9" id="KW-0521">NADP</keyword>
<dbReference type="Proteomes" id="UP000184476">
    <property type="component" value="Unassembled WGS sequence"/>
</dbReference>
<dbReference type="PANTHER" id="PTHR11645:SF49">
    <property type="entry name" value="PYRROLINE-5-CARBOXYLATE REDUCTASE 1"/>
    <property type="match status" value="1"/>
</dbReference>
<dbReference type="SUPFAM" id="SSF51735">
    <property type="entry name" value="NAD(P)-binding Rossmann-fold domains"/>
    <property type="match status" value="1"/>
</dbReference>
<dbReference type="FunFam" id="1.10.3730.10:FF:000001">
    <property type="entry name" value="Pyrroline-5-carboxylate reductase"/>
    <property type="match status" value="1"/>
</dbReference>
<evidence type="ECO:0000256" key="1">
    <source>
        <dbReference type="ARBA" id="ARBA00004496"/>
    </source>
</evidence>
<evidence type="ECO:0000313" key="15">
    <source>
        <dbReference type="EMBL" id="SHF17699.1"/>
    </source>
</evidence>
<feature type="domain" description="Pyrroline-5-carboxylate reductase dimerisation" evidence="14">
    <location>
        <begin position="165"/>
        <end position="269"/>
    </location>
</feature>
<dbReference type="FunFam" id="3.40.50.720:FF:000190">
    <property type="entry name" value="Pyrroline-5-carboxylate reductase"/>
    <property type="match status" value="1"/>
</dbReference>
<evidence type="ECO:0000259" key="13">
    <source>
        <dbReference type="Pfam" id="PF03807"/>
    </source>
</evidence>
<evidence type="ECO:0000313" key="16">
    <source>
        <dbReference type="Proteomes" id="UP000184476"/>
    </source>
</evidence>
<name>A0A1M4ZI30_9BACL</name>
<comment type="function">
    <text evidence="8 9">Catalyzes the reduction of 1-pyrroline-5-carboxylate (PCA) to L-proline.</text>
</comment>
<dbReference type="UniPathway" id="UPA00098">
    <property type="reaction ID" value="UER00361"/>
</dbReference>
<evidence type="ECO:0000256" key="7">
    <source>
        <dbReference type="ARBA" id="ARBA00023002"/>
    </source>
</evidence>
<protein>
    <recommendedName>
        <fullName evidence="9 10">Pyrroline-5-carboxylate reductase</fullName>
        <shortName evidence="9">P5C reductase</shortName>
        <shortName evidence="9">P5CR</shortName>
        <ecNumber evidence="9 10">1.5.1.2</ecNumber>
    </recommendedName>
    <alternativeName>
        <fullName evidence="9">PCA reductase</fullName>
    </alternativeName>
</protein>
<evidence type="ECO:0000256" key="11">
    <source>
        <dbReference type="PIRSR" id="PIRSR000193-1"/>
    </source>
</evidence>
<comment type="subcellular location">
    <subcellularLocation>
        <location evidence="1 9">Cytoplasm</location>
    </subcellularLocation>
</comment>
<dbReference type="Gene3D" id="1.10.3730.10">
    <property type="entry name" value="ProC C-terminal domain-like"/>
    <property type="match status" value="1"/>
</dbReference>
<keyword evidence="4 9" id="KW-0028">Amino-acid biosynthesis</keyword>
<evidence type="ECO:0000256" key="5">
    <source>
        <dbReference type="ARBA" id="ARBA00022650"/>
    </source>
</evidence>
<sequence length="278" mass="30047">MLQEKRIGFIGAGAMSEAIIAGLLQTKQVEPKQIFLTNRSDEQRLQDLINQYGLSAKATEIKQIASADIVVLATKPKDVPEAMRYWSKKLCSGQLLISIAAGIEIAYLESFLSTEVAIVRAMPNTSSAVGYSATAMCHGRFASKQDVECALQIFRSIGAVWTVDESLMDAVTGLSGSGPAYIYYVVEALEAAGIQAGLEKQVARELTLQTFFGAAQMLMQSGKEASQLRQEVTSPNGTTMAGLAELNRHETQKVFQQAVLKATERSAEMGKELNKVGT</sequence>
<evidence type="ECO:0000256" key="3">
    <source>
        <dbReference type="ARBA" id="ARBA00022490"/>
    </source>
</evidence>
<dbReference type="InterPro" id="IPR028939">
    <property type="entry name" value="P5C_Rdtase_cat_N"/>
</dbReference>
<evidence type="ECO:0000256" key="2">
    <source>
        <dbReference type="ARBA" id="ARBA00005525"/>
    </source>
</evidence>
<proteinExistence type="inferred from homology"/>
<organism evidence="15 16">
    <name type="scientific">Seinonella peptonophila</name>
    <dbReference type="NCBI Taxonomy" id="112248"/>
    <lineage>
        <taxon>Bacteria</taxon>
        <taxon>Bacillati</taxon>
        <taxon>Bacillota</taxon>
        <taxon>Bacilli</taxon>
        <taxon>Bacillales</taxon>
        <taxon>Thermoactinomycetaceae</taxon>
        <taxon>Seinonella</taxon>
    </lineage>
</organism>
<accession>A0A1M4ZI30</accession>
<dbReference type="SUPFAM" id="SSF48179">
    <property type="entry name" value="6-phosphogluconate dehydrogenase C-terminal domain-like"/>
    <property type="match status" value="1"/>
</dbReference>
<dbReference type="Gene3D" id="3.40.50.720">
    <property type="entry name" value="NAD(P)-binding Rossmann-like Domain"/>
    <property type="match status" value="1"/>
</dbReference>
<comment type="pathway">
    <text evidence="9 12">Amino-acid biosynthesis; L-proline biosynthesis; L-proline from L-glutamate 5-semialdehyde: step 1/1.</text>
</comment>
<dbReference type="InterPro" id="IPR029036">
    <property type="entry name" value="P5CR_dimer"/>
</dbReference>
<gene>
    <name evidence="9" type="primary">proC</name>
    <name evidence="15" type="ORF">SAMN05444392_10969</name>
</gene>
<dbReference type="InterPro" id="IPR000304">
    <property type="entry name" value="Pyrroline-COOH_reductase"/>
</dbReference>
<dbReference type="InterPro" id="IPR008927">
    <property type="entry name" value="6-PGluconate_DH-like_C_sf"/>
</dbReference>